<dbReference type="GO" id="GO:0003700">
    <property type="term" value="F:DNA-binding transcription factor activity"/>
    <property type="evidence" value="ECO:0007669"/>
    <property type="project" value="InterPro"/>
</dbReference>
<dbReference type="InterPro" id="IPR036388">
    <property type="entry name" value="WH-like_DNA-bd_sf"/>
</dbReference>
<name>A0A1H6B9T2_9ACTN</name>
<dbReference type="InterPro" id="IPR036390">
    <property type="entry name" value="WH_DNA-bd_sf"/>
</dbReference>
<feature type="domain" description="HTH marR-type" evidence="4">
    <location>
        <begin position="1"/>
        <end position="135"/>
    </location>
</feature>
<sequence length="138" mass="15493">MTADGAQLWTLNQKLLSAVMDACTGELTDLGLETKEFFVLAEVATSPYPAEIAAALMIPKASVTVYVRNLVAKGFIRREIDDEDLRRHRLVPTTEGKEARDRALSALAAEYDRRLARITLQDRTELQRILQEMLKSSE</sequence>
<dbReference type="InterPro" id="IPR000835">
    <property type="entry name" value="HTH_MarR-typ"/>
</dbReference>
<dbReference type="SMART" id="SM00347">
    <property type="entry name" value="HTH_MARR"/>
    <property type="match status" value="1"/>
</dbReference>
<proteinExistence type="predicted"/>
<keyword evidence="1" id="KW-0805">Transcription regulation</keyword>
<evidence type="ECO:0000256" key="2">
    <source>
        <dbReference type="ARBA" id="ARBA00023125"/>
    </source>
</evidence>
<accession>A0A1H6B9T2</accession>
<dbReference type="EMBL" id="FNVU01000006">
    <property type="protein sequence ID" value="SEG57422.1"/>
    <property type="molecule type" value="Genomic_DNA"/>
</dbReference>
<dbReference type="Gene3D" id="1.10.10.10">
    <property type="entry name" value="Winged helix-like DNA-binding domain superfamily/Winged helix DNA-binding domain"/>
    <property type="match status" value="1"/>
</dbReference>
<dbReference type="PANTHER" id="PTHR42756:SF1">
    <property type="entry name" value="TRANSCRIPTIONAL REPRESSOR OF EMRAB OPERON"/>
    <property type="match status" value="1"/>
</dbReference>
<protein>
    <submittedName>
        <fullName evidence="5">DNA-binding transcriptional regulator, MarR family</fullName>
    </submittedName>
</protein>
<evidence type="ECO:0000259" key="4">
    <source>
        <dbReference type="PROSITE" id="PS50995"/>
    </source>
</evidence>
<dbReference type="Pfam" id="PF12802">
    <property type="entry name" value="MarR_2"/>
    <property type="match status" value="1"/>
</dbReference>
<dbReference type="RefSeq" id="WP_103886593.1">
    <property type="nucleotide sequence ID" value="NZ_FNVU01000006.1"/>
</dbReference>
<evidence type="ECO:0000313" key="6">
    <source>
        <dbReference type="Proteomes" id="UP000236754"/>
    </source>
</evidence>
<evidence type="ECO:0000256" key="1">
    <source>
        <dbReference type="ARBA" id="ARBA00023015"/>
    </source>
</evidence>
<keyword evidence="6" id="KW-1185">Reference proteome</keyword>
<evidence type="ECO:0000313" key="5">
    <source>
        <dbReference type="EMBL" id="SEG57422.1"/>
    </source>
</evidence>
<dbReference type="SUPFAM" id="SSF46785">
    <property type="entry name" value="Winged helix' DNA-binding domain"/>
    <property type="match status" value="1"/>
</dbReference>
<keyword evidence="2 5" id="KW-0238">DNA-binding</keyword>
<evidence type="ECO:0000256" key="3">
    <source>
        <dbReference type="ARBA" id="ARBA00023163"/>
    </source>
</evidence>
<dbReference type="GO" id="GO:0003677">
    <property type="term" value="F:DNA binding"/>
    <property type="evidence" value="ECO:0007669"/>
    <property type="project" value="UniProtKB-KW"/>
</dbReference>
<organism evidence="5 6">
    <name type="scientific">Actinacidiphila yanglinensis</name>
    <dbReference type="NCBI Taxonomy" id="310779"/>
    <lineage>
        <taxon>Bacteria</taxon>
        <taxon>Bacillati</taxon>
        <taxon>Actinomycetota</taxon>
        <taxon>Actinomycetes</taxon>
        <taxon>Kitasatosporales</taxon>
        <taxon>Streptomycetaceae</taxon>
        <taxon>Actinacidiphila</taxon>
    </lineage>
</organism>
<dbReference type="Proteomes" id="UP000236754">
    <property type="component" value="Unassembled WGS sequence"/>
</dbReference>
<dbReference type="AlphaFoldDB" id="A0A1H6B9T2"/>
<reference evidence="5 6" key="1">
    <citation type="submission" date="2016-10" db="EMBL/GenBank/DDBJ databases">
        <authorList>
            <person name="de Groot N.N."/>
        </authorList>
    </citation>
    <scope>NUCLEOTIDE SEQUENCE [LARGE SCALE GENOMIC DNA]</scope>
    <source>
        <strain evidence="5 6">CGMCC 4.2023</strain>
    </source>
</reference>
<keyword evidence="3" id="KW-0804">Transcription</keyword>
<dbReference type="OrthoDB" id="5506299at2"/>
<dbReference type="PROSITE" id="PS50995">
    <property type="entry name" value="HTH_MARR_2"/>
    <property type="match status" value="1"/>
</dbReference>
<dbReference type="PANTHER" id="PTHR42756">
    <property type="entry name" value="TRANSCRIPTIONAL REGULATOR, MARR"/>
    <property type="match status" value="1"/>
</dbReference>
<gene>
    <name evidence="5" type="ORF">SAMN05216223_106337</name>
</gene>